<dbReference type="GO" id="GO:0003723">
    <property type="term" value="F:RNA binding"/>
    <property type="evidence" value="ECO:0007669"/>
    <property type="project" value="UniProtKB-UniRule"/>
</dbReference>
<keyword evidence="5 12" id="KW-0863">Zinc-finger</keyword>
<evidence type="ECO:0000256" key="12">
    <source>
        <dbReference type="PROSITE-ProRule" id="PRU00723"/>
    </source>
</evidence>
<keyword evidence="8" id="KW-0238">DNA-binding</keyword>
<comment type="subcellular location">
    <subcellularLocation>
        <location evidence="1">Nucleus</location>
    </subcellularLocation>
</comment>
<keyword evidence="3 12" id="KW-0479">Metal-binding</keyword>
<evidence type="ECO:0000313" key="17">
    <source>
        <dbReference type="WBParaSite" id="Gr19_v10_g11073.t1"/>
    </source>
</evidence>
<dbReference type="InterPro" id="IPR000571">
    <property type="entry name" value="Znf_CCCH"/>
</dbReference>
<dbReference type="GO" id="GO:0008270">
    <property type="term" value="F:zinc ion binding"/>
    <property type="evidence" value="ECO:0007669"/>
    <property type="project" value="UniProtKB-KW"/>
</dbReference>
<dbReference type="FunFam" id="3.30.70.330:FF:000122">
    <property type="entry name" value="Splicing factor U2AF small subunit"/>
    <property type="match status" value="1"/>
</dbReference>
<keyword evidence="7 11" id="KW-0694">RNA-binding</keyword>
<dbReference type="SMART" id="SM00361">
    <property type="entry name" value="RRM_1"/>
    <property type="match status" value="1"/>
</dbReference>
<dbReference type="SUPFAM" id="SSF54928">
    <property type="entry name" value="RNA-binding domain, RBD"/>
    <property type="match status" value="1"/>
</dbReference>
<evidence type="ECO:0000259" key="14">
    <source>
        <dbReference type="PROSITE" id="PS50102"/>
    </source>
</evidence>
<reference evidence="17 18" key="1">
    <citation type="submission" date="2022-11" db="UniProtKB">
        <authorList>
            <consortium name="WormBaseParasite"/>
        </authorList>
    </citation>
    <scope>IDENTIFICATION</scope>
</reference>
<feature type="compositionally biased region" description="Basic and acidic residues" evidence="13">
    <location>
        <begin position="252"/>
        <end position="267"/>
    </location>
</feature>
<keyword evidence="2" id="KW-0507">mRNA processing</keyword>
<evidence type="ECO:0000256" key="5">
    <source>
        <dbReference type="ARBA" id="ARBA00022771"/>
    </source>
</evidence>
<evidence type="ECO:0000256" key="7">
    <source>
        <dbReference type="ARBA" id="ARBA00022884"/>
    </source>
</evidence>
<evidence type="ECO:0000256" key="8">
    <source>
        <dbReference type="ARBA" id="ARBA00023125"/>
    </source>
</evidence>
<dbReference type="GO" id="GO:0089701">
    <property type="term" value="C:U2AF complex"/>
    <property type="evidence" value="ECO:0007669"/>
    <property type="project" value="InterPro"/>
</dbReference>
<evidence type="ECO:0000256" key="3">
    <source>
        <dbReference type="ARBA" id="ARBA00022723"/>
    </source>
</evidence>
<dbReference type="InterPro" id="IPR009145">
    <property type="entry name" value="U2AF_small"/>
</dbReference>
<evidence type="ECO:0000256" key="10">
    <source>
        <dbReference type="ARBA" id="ARBA00023242"/>
    </source>
</evidence>
<feature type="domain" description="C3H1-type" evidence="15">
    <location>
        <begin position="161"/>
        <end position="188"/>
    </location>
</feature>
<evidence type="ECO:0000256" key="6">
    <source>
        <dbReference type="ARBA" id="ARBA00022833"/>
    </source>
</evidence>
<evidence type="ECO:0000256" key="13">
    <source>
        <dbReference type="SAM" id="MobiDB-lite"/>
    </source>
</evidence>
<evidence type="ECO:0000313" key="16">
    <source>
        <dbReference type="Proteomes" id="UP000887572"/>
    </source>
</evidence>
<feature type="domain" description="C3H1-type" evidence="15">
    <location>
        <begin position="23"/>
        <end position="51"/>
    </location>
</feature>
<sequence>MPRYDATDDLSGAEYLASIYGTEKDKVNCSFFFKIGACRHGDNCLRAHHRPTFSNTVLLKHFYQSPIVNPCQADAFDKVGKKDELEQRHFDEFYEEVFTELQNKYGPVEELNVCENIGEHMIGNVYVKFVYEEDAEKTVQGLEDRWFNGQPIYSELSPVSDFREARCRQHEISTCSKGGFCNFMHLKDVSDEVYERCYANRGTRYRSSRRHDRFYADDGYDRRGGGGGGGGGDRDRGGGGGGGGGGGRDRRRRDDRGGDDHFYHDRR</sequence>
<protein>
    <submittedName>
        <fullName evidence="17 18">Uncharacterized protein</fullName>
    </submittedName>
</protein>
<organism evidence="16 17">
    <name type="scientific">Globodera rostochiensis</name>
    <name type="common">Golden nematode worm</name>
    <name type="synonym">Heterodera rostochiensis</name>
    <dbReference type="NCBI Taxonomy" id="31243"/>
    <lineage>
        <taxon>Eukaryota</taxon>
        <taxon>Metazoa</taxon>
        <taxon>Ecdysozoa</taxon>
        <taxon>Nematoda</taxon>
        <taxon>Chromadorea</taxon>
        <taxon>Rhabditida</taxon>
        <taxon>Tylenchina</taxon>
        <taxon>Tylenchomorpha</taxon>
        <taxon>Tylenchoidea</taxon>
        <taxon>Heteroderidae</taxon>
        <taxon>Heteroderinae</taxon>
        <taxon>Globodera</taxon>
    </lineage>
</organism>
<dbReference type="WBParaSite" id="Gr19_v10_g11073.t1">
    <property type="protein sequence ID" value="Gr19_v10_g11073.t1"/>
    <property type="gene ID" value="Gr19_v10_g11073"/>
</dbReference>
<evidence type="ECO:0000256" key="2">
    <source>
        <dbReference type="ARBA" id="ARBA00022664"/>
    </source>
</evidence>
<evidence type="ECO:0000256" key="11">
    <source>
        <dbReference type="PROSITE-ProRule" id="PRU00176"/>
    </source>
</evidence>
<dbReference type="Pfam" id="PF00642">
    <property type="entry name" value="zf-CCCH"/>
    <property type="match status" value="1"/>
</dbReference>
<dbReference type="GO" id="GO:0003677">
    <property type="term" value="F:DNA binding"/>
    <property type="evidence" value="ECO:0007669"/>
    <property type="project" value="UniProtKB-KW"/>
</dbReference>
<dbReference type="Pfam" id="PF00076">
    <property type="entry name" value="RRM_1"/>
    <property type="match status" value="1"/>
</dbReference>
<dbReference type="Gene3D" id="3.30.70.330">
    <property type="match status" value="1"/>
</dbReference>
<keyword evidence="6 12" id="KW-0862">Zinc</keyword>
<proteinExistence type="predicted"/>
<evidence type="ECO:0000313" key="18">
    <source>
        <dbReference type="WBParaSite" id="Gr19_v10_g6743.t1"/>
    </source>
</evidence>
<evidence type="ECO:0000256" key="9">
    <source>
        <dbReference type="ARBA" id="ARBA00023187"/>
    </source>
</evidence>
<dbReference type="InterPro" id="IPR035979">
    <property type="entry name" value="RBD_domain_sf"/>
</dbReference>
<dbReference type="SMART" id="SM00356">
    <property type="entry name" value="ZnF_C3H1"/>
    <property type="match status" value="2"/>
</dbReference>
<dbReference type="WBParaSite" id="Gr19_v10_g6743.t1">
    <property type="protein sequence ID" value="Gr19_v10_g6743.t1"/>
    <property type="gene ID" value="Gr19_v10_g6743"/>
</dbReference>
<feature type="domain" description="RRM" evidence="14">
    <location>
        <begin position="85"/>
        <end position="159"/>
    </location>
</feature>
<dbReference type="PROSITE" id="PS50103">
    <property type="entry name" value="ZF_C3H1"/>
    <property type="match status" value="2"/>
</dbReference>
<dbReference type="InterPro" id="IPR003954">
    <property type="entry name" value="RRM_euk-type"/>
</dbReference>
<evidence type="ECO:0000256" key="1">
    <source>
        <dbReference type="ARBA" id="ARBA00004123"/>
    </source>
</evidence>
<accession>A0A914GWL5</accession>
<feature type="zinc finger region" description="C3H1-type" evidence="12">
    <location>
        <begin position="161"/>
        <end position="188"/>
    </location>
</feature>
<dbReference type="GO" id="GO:0000398">
    <property type="term" value="P:mRNA splicing, via spliceosome"/>
    <property type="evidence" value="ECO:0007669"/>
    <property type="project" value="InterPro"/>
</dbReference>
<keyword evidence="9" id="KW-0508">mRNA splicing</keyword>
<keyword evidence="4" id="KW-0677">Repeat</keyword>
<feature type="region of interest" description="Disordered" evidence="13">
    <location>
        <begin position="216"/>
        <end position="267"/>
    </location>
</feature>
<dbReference type="InterPro" id="IPR000504">
    <property type="entry name" value="RRM_dom"/>
</dbReference>
<dbReference type="PANTHER" id="PTHR12620">
    <property type="entry name" value="U2 SNRNP AUXILIARY FACTOR, SMALL SUBUNIT"/>
    <property type="match status" value="1"/>
</dbReference>
<dbReference type="InterPro" id="IPR012677">
    <property type="entry name" value="Nucleotide-bd_a/b_plait_sf"/>
</dbReference>
<feature type="zinc finger region" description="C3H1-type" evidence="12">
    <location>
        <begin position="23"/>
        <end position="51"/>
    </location>
</feature>
<dbReference type="PROSITE" id="PS50102">
    <property type="entry name" value="RRM"/>
    <property type="match status" value="1"/>
</dbReference>
<dbReference type="PRINTS" id="PR01848">
    <property type="entry name" value="U2AUXFACTOR"/>
</dbReference>
<evidence type="ECO:0000256" key="4">
    <source>
        <dbReference type="ARBA" id="ARBA00022737"/>
    </source>
</evidence>
<name>A0A914GWL5_GLORO</name>
<dbReference type="AlphaFoldDB" id="A0A914GWL5"/>
<keyword evidence="16" id="KW-1185">Reference proteome</keyword>
<keyword evidence="10" id="KW-0539">Nucleus</keyword>
<evidence type="ECO:0000259" key="15">
    <source>
        <dbReference type="PROSITE" id="PS50103"/>
    </source>
</evidence>
<dbReference type="Proteomes" id="UP000887572">
    <property type="component" value="Unplaced"/>
</dbReference>